<dbReference type="InterPro" id="IPR017850">
    <property type="entry name" value="Alkaline_phosphatase_core_sf"/>
</dbReference>
<comment type="caution">
    <text evidence="1">The sequence shown here is derived from an EMBL/GenBank/DDBJ whole genome shotgun (WGS) entry which is preliminary data.</text>
</comment>
<proteinExistence type="predicted"/>
<dbReference type="Proteomes" id="UP000620559">
    <property type="component" value="Unassembled WGS sequence"/>
</dbReference>
<protein>
    <submittedName>
        <fullName evidence="1">Uncharacterized protein</fullName>
    </submittedName>
</protein>
<name>A0A8J7F420_9CYAN</name>
<accession>A0A8J7F420</accession>
<evidence type="ECO:0000313" key="2">
    <source>
        <dbReference type="Proteomes" id="UP000620559"/>
    </source>
</evidence>
<gene>
    <name evidence="1" type="ORF">IQ247_04555</name>
</gene>
<dbReference type="RefSeq" id="WP_193917488.1">
    <property type="nucleotide sequence ID" value="NZ_JADEWL010000009.1"/>
</dbReference>
<dbReference type="SUPFAM" id="SSF53649">
    <property type="entry name" value="Alkaline phosphatase-like"/>
    <property type="match status" value="1"/>
</dbReference>
<dbReference type="Gene3D" id="3.40.720.10">
    <property type="entry name" value="Alkaline Phosphatase, subunit A"/>
    <property type="match status" value="1"/>
</dbReference>
<keyword evidence="2" id="KW-1185">Reference proteome</keyword>
<reference evidence="1" key="1">
    <citation type="submission" date="2020-10" db="EMBL/GenBank/DDBJ databases">
        <authorList>
            <person name="Castelo-Branco R."/>
            <person name="Eusebio N."/>
            <person name="Adriana R."/>
            <person name="Vieira A."/>
            <person name="Brugerolle De Fraissinette N."/>
            <person name="Rezende De Castro R."/>
            <person name="Schneider M.P."/>
            <person name="Vasconcelos V."/>
            <person name="Leao P.N."/>
        </authorList>
    </citation>
    <scope>NUCLEOTIDE SEQUENCE</scope>
    <source>
        <strain evidence="1">LEGE 06105</strain>
    </source>
</reference>
<dbReference type="EMBL" id="JADEWL010000009">
    <property type="protein sequence ID" value="MBE9211989.1"/>
    <property type="molecule type" value="Genomic_DNA"/>
</dbReference>
<dbReference type="AlphaFoldDB" id="A0A8J7F420"/>
<sequence length="488" mass="56406">MNQKIQGRKIIFFELNEVPWHIIDYYTQKYPDSALAQKLPQCYQYETHAVDSVLSPWITWATLHRGVASTHHRIHHFNQNLTKINQEFPPIWQILSENGIKTGLFGSLHSYPLPNNLDNYTFYVPDSFATNSQCFPAKLSVFQEFNLSMARNSARNVSTKFPIQATLKLLTHLPALGLRVATLVDTANQLLTEQFKPWRKNRRRTYQAVLAFDLFLKQLKTTKPDFATFFTNHVASSMHRYWAALFPQDYKKFGYNSEWVSRYKDEIDFAMSKFEQSVTQLIRFVDSNPEYTLWIASSMGQSATTAWMVKTQLNLADAAKLMSALGIPDDAWCQTPAMFPEFGIVVKEEWVEQFRNQLGKLSIEGRLVEFAQKEDGLFAVFFGQVNLPQKRITNALFKGRLVPLENLGLENILIEDETNTNAYHIKEGSLLIYDPQDTTFKKSRKQISCLEIAPMLLQNFSVHIPQYMSKGIHINSNLDDFYKYKVTI</sequence>
<evidence type="ECO:0000313" key="1">
    <source>
        <dbReference type="EMBL" id="MBE9211989.1"/>
    </source>
</evidence>
<organism evidence="1 2">
    <name type="scientific">Plectonema cf. radiosum LEGE 06105</name>
    <dbReference type="NCBI Taxonomy" id="945769"/>
    <lineage>
        <taxon>Bacteria</taxon>
        <taxon>Bacillati</taxon>
        <taxon>Cyanobacteriota</taxon>
        <taxon>Cyanophyceae</taxon>
        <taxon>Oscillatoriophycideae</taxon>
        <taxon>Oscillatoriales</taxon>
        <taxon>Microcoleaceae</taxon>
        <taxon>Plectonema</taxon>
    </lineage>
</organism>